<dbReference type="Gene3D" id="2.30.110.10">
    <property type="entry name" value="Electron Transport, Fmn-binding Protein, Chain A"/>
    <property type="match status" value="1"/>
</dbReference>
<accession>A0A231GYC4</accession>
<comment type="caution">
    <text evidence="2">The sequence shown here is derived from an EMBL/GenBank/DDBJ whole genome shotgun (WGS) entry which is preliminary data.</text>
</comment>
<proteinExistence type="predicted"/>
<gene>
    <name evidence="2" type="ORF">B7C42_06274</name>
</gene>
<dbReference type="Pfam" id="PF04075">
    <property type="entry name" value="F420H2_quin_red"/>
    <property type="match status" value="1"/>
</dbReference>
<sequence>MSTPSTPPSTGTAAGESAGRGRLRMQSAVDAAMRALLRSPLHRLLSAKLMIVTVVGRKTGRVYANPVGYAESDGALLVGTAAGWRRNLRPGEPVRITWRGRERLADWDVISGEDEIAEPYRIILTQNPTHGRFAGIGLDADGNVNREQLRAALARGTVVVRLRPRSMR</sequence>
<evidence type="ECO:0008006" key="4">
    <source>
        <dbReference type="Google" id="ProtNLM"/>
    </source>
</evidence>
<dbReference type="Proteomes" id="UP000215506">
    <property type="component" value="Unassembled WGS sequence"/>
</dbReference>
<reference evidence="2 3" key="1">
    <citation type="submission" date="2017-07" db="EMBL/GenBank/DDBJ databases">
        <title>First draft Genome Sequence of Nocardia cerradoensis isolated from human infection.</title>
        <authorList>
            <person name="Carrasco G."/>
        </authorList>
    </citation>
    <scope>NUCLEOTIDE SEQUENCE [LARGE SCALE GENOMIC DNA]</scope>
    <source>
        <strain evidence="2 3">CNM20130759</strain>
    </source>
</reference>
<dbReference type="GO" id="GO:0016491">
    <property type="term" value="F:oxidoreductase activity"/>
    <property type="evidence" value="ECO:0007669"/>
    <property type="project" value="InterPro"/>
</dbReference>
<keyword evidence="3" id="KW-1185">Reference proteome</keyword>
<dbReference type="InterPro" id="IPR012349">
    <property type="entry name" value="Split_barrel_FMN-bd"/>
</dbReference>
<dbReference type="InterPro" id="IPR004378">
    <property type="entry name" value="F420H2_quin_Rdtase"/>
</dbReference>
<dbReference type="RefSeq" id="WP_143860279.1">
    <property type="nucleotide sequence ID" value="NZ_NGAF01000018.1"/>
</dbReference>
<evidence type="ECO:0000256" key="1">
    <source>
        <dbReference type="SAM" id="MobiDB-lite"/>
    </source>
</evidence>
<name>A0A231GYC4_9NOCA</name>
<feature type="region of interest" description="Disordered" evidence="1">
    <location>
        <begin position="1"/>
        <end position="21"/>
    </location>
</feature>
<dbReference type="AlphaFoldDB" id="A0A231GYC4"/>
<organism evidence="2 3">
    <name type="scientific">Nocardia cerradoensis</name>
    <dbReference type="NCBI Taxonomy" id="85688"/>
    <lineage>
        <taxon>Bacteria</taxon>
        <taxon>Bacillati</taxon>
        <taxon>Actinomycetota</taxon>
        <taxon>Actinomycetes</taxon>
        <taxon>Mycobacteriales</taxon>
        <taxon>Nocardiaceae</taxon>
        <taxon>Nocardia</taxon>
    </lineage>
</organism>
<evidence type="ECO:0000313" key="3">
    <source>
        <dbReference type="Proteomes" id="UP000215506"/>
    </source>
</evidence>
<feature type="compositionally biased region" description="Low complexity" evidence="1">
    <location>
        <begin position="1"/>
        <end position="10"/>
    </location>
</feature>
<protein>
    <recommendedName>
        <fullName evidence="4">Deazaflavin-dependent nitroreductase</fullName>
    </recommendedName>
</protein>
<evidence type="ECO:0000313" key="2">
    <source>
        <dbReference type="EMBL" id="OXR41633.1"/>
    </source>
</evidence>
<dbReference type="EMBL" id="NGAF01000018">
    <property type="protein sequence ID" value="OXR41633.1"/>
    <property type="molecule type" value="Genomic_DNA"/>
</dbReference>